<evidence type="ECO:0000313" key="6">
    <source>
        <dbReference type="EMBL" id="MBB3897453.1"/>
    </source>
</evidence>
<dbReference type="SUPFAM" id="SSF51905">
    <property type="entry name" value="FAD/NAD(P)-binding domain"/>
    <property type="match status" value="1"/>
</dbReference>
<evidence type="ECO:0000313" key="7">
    <source>
        <dbReference type="Proteomes" id="UP000553193"/>
    </source>
</evidence>
<reference evidence="6 7" key="1">
    <citation type="submission" date="2020-08" db="EMBL/GenBank/DDBJ databases">
        <title>Genomic Encyclopedia of Type Strains, Phase IV (KMG-IV): sequencing the most valuable type-strain genomes for metagenomic binning, comparative biology and taxonomic classification.</title>
        <authorList>
            <person name="Goeker M."/>
        </authorList>
    </citation>
    <scope>NUCLEOTIDE SEQUENCE [LARGE SCALE GENOMIC DNA]</scope>
    <source>
        <strain evidence="6 7">DSM 19979</strain>
    </source>
</reference>
<feature type="binding site" evidence="4">
    <location>
        <begin position="92"/>
        <end position="93"/>
    </location>
    <ligand>
        <name>FAD</name>
        <dbReference type="ChEBI" id="CHEBI:57692"/>
    </ligand>
</feature>
<dbReference type="SUPFAM" id="SSF54373">
    <property type="entry name" value="FAD-linked reductases, C-terminal domain"/>
    <property type="match status" value="1"/>
</dbReference>
<keyword evidence="7" id="KW-1185">Reference proteome</keyword>
<dbReference type="AlphaFoldDB" id="A0A840AAC2"/>
<accession>A0A840AAC2</accession>
<evidence type="ECO:0000256" key="2">
    <source>
        <dbReference type="ARBA" id="ARBA00005995"/>
    </source>
</evidence>
<dbReference type="Gene3D" id="3.50.50.60">
    <property type="entry name" value="FAD/NAD(P)-binding domain"/>
    <property type="match status" value="1"/>
</dbReference>
<comment type="caution">
    <text evidence="6">The sequence shown here is derived from an EMBL/GenBank/DDBJ whole genome shotgun (WGS) entry which is preliminary data.</text>
</comment>
<dbReference type="InterPro" id="IPR036188">
    <property type="entry name" value="FAD/NAD-bd_sf"/>
</dbReference>
<dbReference type="PRINTS" id="PR00757">
    <property type="entry name" value="AMINEOXDASEF"/>
</dbReference>
<dbReference type="Pfam" id="PF01593">
    <property type="entry name" value="Amino_oxidase"/>
    <property type="match status" value="1"/>
</dbReference>
<evidence type="ECO:0000256" key="4">
    <source>
        <dbReference type="PIRSR" id="PIRSR601613-1"/>
    </source>
</evidence>
<dbReference type="RefSeq" id="WP_184382368.1">
    <property type="nucleotide sequence ID" value="NZ_JACIDJ010000001.1"/>
</dbReference>
<dbReference type="InterPro" id="IPR001613">
    <property type="entry name" value="Flavin_amine_oxidase"/>
</dbReference>
<keyword evidence="3 6" id="KW-0560">Oxidoreductase</keyword>
<gene>
    <name evidence="6" type="ORF">GGQ83_000879</name>
</gene>
<evidence type="ECO:0000256" key="1">
    <source>
        <dbReference type="ARBA" id="ARBA00001974"/>
    </source>
</evidence>
<dbReference type="Gene3D" id="1.10.405.10">
    <property type="entry name" value="Guanine Nucleotide Dissociation Inhibitor, domain 1"/>
    <property type="match status" value="1"/>
</dbReference>
<proteinExistence type="inferred from homology"/>
<dbReference type="PANTHER" id="PTHR43563">
    <property type="entry name" value="AMINE OXIDASE"/>
    <property type="match status" value="1"/>
</dbReference>
<dbReference type="EMBL" id="JACIDJ010000001">
    <property type="protein sequence ID" value="MBB3897453.1"/>
    <property type="molecule type" value="Genomic_DNA"/>
</dbReference>
<evidence type="ECO:0000259" key="5">
    <source>
        <dbReference type="Pfam" id="PF01593"/>
    </source>
</evidence>
<dbReference type="GO" id="GO:0097621">
    <property type="term" value="F:monoamine oxidase activity"/>
    <property type="evidence" value="ECO:0007669"/>
    <property type="project" value="UniProtKB-EC"/>
</dbReference>
<sequence length="495" mass="52107">MARTPLFGHLQRALALAAWARRPGAPSAEALLHHRLPRRALLGGGAALAIARPQPGLARSDRRVAIIGGGLAGLVVLDRLVTAGLSRVTLHEANTRLGGRIHSGPDLLGAGTVVELGGSFINSEHEDMLAMARRLGLALEDGEEGPAADLETTYFVQGARRGVAEIVAEAGGFMPALERLKSLPEAEQDAMSAAAMMDRAGITGWLRRLLDIGLTQEMGLEPELMSGLYFSHSFTPGPEMLRRGLFASDQRYQVAGGNDRVPAALARLHAGRIETGRRLVALRPAGQGYRAVFAGGGAVEAEMMVLALPLTMLRQVEITLDLPPLARRAIAETRYGTNAKLFAGTNARPWRAAGQSGECLNDLGYQTIWEDHARPGTGAGAMTIFAGGQAGLGFRTGRPEARARAAMASVDPALAGAGAGFNGRANRMHWPSNPYAGGSYTCFAPGQMTEFAEALAPRAGLYFAGEHMSEDHSGYMNGAAESGRLVAEAIQAALA</sequence>
<comment type="similarity">
    <text evidence="2">Belongs to the flavin monoamine oxidase family.</text>
</comment>
<comment type="cofactor">
    <cofactor evidence="1">
        <name>FAD</name>
        <dbReference type="ChEBI" id="CHEBI:57692"/>
    </cofactor>
</comment>
<feature type="domain" description="Amine oxidase" evidence="5">
    <location>
        <begin position="71"/>
        <end position="490"/>
    </location>
</feature>
<feature type="binding site" evidence="4">
    <location>
        <position position="385"/>
    </location>
    <ligand>
        <name>substrate</name>
    </ligand>
</feature>
<dbReference type="EC" id="1.4.3.4" evidence="6"/>
<protein>
    <submittedName>
        <fullName evidence="6">Monoamine oxidase</fullName>
        <ecNumber evidence="6">1.4.3.4</ecNumber>
    </submittedName>
</protein>
<evidence type="ECO:0000256" key="3">
    <source>
        <dbReference type="ARBA" id="ARBA00023002"/>
    </source>
</evidence>
<dbReference type="InterPro" id="IPR050703">
    <property type="entry name" value="Flavin_MAO"/>
</dbReference>
<dbReference type="Proteomes" id="UP000553193">
    <property type="component" value="Unassembled WGS sequence"/>
</dbReference>
<name>A0A840AAC2_9PROT</name>
<organism evidence="6 7">
    <name type="scientific">Roseococcus suduntuyensis</name>
    <dbReference type="NCBI Taxonomy" id="455361"/>
    <lineage>
        <taxon>Bacteria</taxon>
        <taxon>Pseudomonadati</taxon>
        <taxon>Pseudomonadota</taxon>
        <taxon>Alphaproteobacteria</taxon>
        <taxon>Acetobacterales</taxon>
        <taxon>Roseomonadaceae</taxon>
        <taxon>Roseococcus</taxon>
    </lineage>
</organism>
<dbReference type="InterPro" id="IPR002937">
    <property type="entry name" value="Amino_oxidase"/>
</dbReference>
<dbReference type="Gene3D" id="3.90.660.10">
    <property type="match status" value="1"/>
</dbReference>
<dbReference type="PANTHER" id="PTHR43563:SF1">
    <property type="entry name" value="AMINE OXIDASE [FLAVIN-CONTAINING] B"/>
    <property type="match status" value="1"/>
</dbReference>